<feature type="transmembrane region" description="Helical" evidence="6">
    <location>
        <begin position="184"/>
        <end position="203"/>
    </location>
</feature>
<comment type="subcellular location">
    <subcellularLocation>
        <location evidence="1">Membrane</location>
        <topology evidence="1">Multi-pass membrane protein</topology>
    </subcellularLocation>
</comment>
<reference evidence="8" key="1">
    <citation type="journal article" date="2020" name="Stud. Mycol.">
        <title>101 Dothideomycetes genomes: a test case for predicting lifestyles and emergence of pathogens.</title>
        <authorList>
            <person name="Haridas S."/>
            <person name="Albert R."/>
            <person name="Binder M."/>
            <person name="Bloem J."/>
            <person name="Labutti K."/>
            <person name="Salamov A."/>
            <person name="Andreopoulos B."/>
            <person name="Baker S."/>
            <person name="Barry K."/>
            <person name="Bills G."/>
            <person name="Bluhm B."/>
            <person name="Cannon C."/>
            <person name="Castanera R."/>
            <person name="Culley D."/>
            <person name="Daum C."/>
            <person name="Ezra D."/>
            <person name="Gonzalez J."/>
            <person name="Henrissat B."/>
            <person name="Kuo A."/>
            <person name="Liang C."/>
            <person name="Lipzen A."/>
            <person name="Lutzoni F."/>
            <person name="Magnuson J."/>
            <person name="Mondo S."/>
            <person name="Nolan M."/>
            <person name="Ohm R."/>
            <person name="Pangilinan J."/>
            <person name="Park H.-J."/>
            <person name="Ramirez L."/>
            <person name="Alfaro M."/>
            <person name="Sun H."/>
            <person name="Tritt A."/>
            <person name="Yoshinaga Y."/>
            <person name="Zwiers L.-H."/>
            <person name="Turgeon B."/>
            <person name="Goodwin S."/>
            <person name="Spatafora J."/>
            <person name="Crous P."/>
            <person name="Grigoriev I."/>
        </authorList>
    </citation>
    <scope>NUCLEOTIDE SEQUENCE</scope>
    <source>
        <strain evidence="8">CBS 675.92</strain>
    </source>
</reference>
<evidence type="ECO:0000256" key="4">
    <source>
        <dbReference type="ARBA" id="ARBA00022989"/>
    </source>
</evidence>
<keyword evidence="5 6" id="KW-0472">Membrane</keyword>
<dbReference type="InterPro" id="IPR007248">
    <property type="entry name" value="Mpv17_PMP22"/>
</dbReference>
<keyword evidence="9" id="KW-1185">Reference proteome</keyword>
<dbReference type="PANTHER" id="PTHR11266">
    <property type="entry name" value="PEROXISOMAL MEMBRANE PROTEIN 2, PXMP2 MPV17"/>
    <property type="match status" value="1"/>
</dbReference>
<feature type="compositionally biased region" description="Basic and acidic residues" evidence="7">
    <location>
        <begin position="81"/>
        <end position="102"/>
    </location>
</feature>
<dbReference type="GO" id="GO:0005778">
    <property type="term" value="C:peroxisomal membrane"/>
    <property type="evidence" value="ECO:0007669"/>
    <property type="project" value="TreeGrafter"/>
</dbReference>
<name>A0A6A5UKV1_9PLEO</name>
<evidence type="ECO:0000256" key="5">
    <source>
        <dbReference type="ARBA" id="ARBA00023136"/>
    </source>
</evidence>
<protein>
    <submittedName>
        <fullName evidence="8">Integral membrane protein-like protein</fullName>
    </submittedName>
</protein>
<dbReference type="AlphaFoldDB" id="A0A6A5UKV1"/>
<dbReference type="PANTHER" id="PTHR11266:SF80">
    <property type="entry name" value="PEROXISOMAL MEMBRANE PROTEIN 2"/>
    <property type="match status" value="1"/>
</dbReference>
<feature type="transmembrane region" description="Helical" evidence="6">
    <location>
        <begin position="117"/>
        <end position="139"/>
    </location>
</feature>
<comment type="similarity">
    <text evidence="2 6">Belongs to the peroxisomal membrane protein PXMP2/4 family.</text>
</comment>
<evidence type="ECO:0000256" key="2">
    <source>
        <dbReference type="ARBA" id="ARBA00006824"/>
    </source>
</evidence>
<organism evidence="8 9">
    <name type="scientific">Byssothecium circinans</name>
    <dbReference type="NCBI Taxonomy" id="147558"/>
    <lineage>
        <taxon>Eukaryota</taxon>
        <taxon>Fungi</taxon>
        <taxon>Dikarya</taxon>
        <taxon>Ascomycota</taxon>
        <taxon>Pezizomycotina</taxon>
        <taxon>Dothideomycetes</taxon>
        <taxon>Pleosporomycetidae</taxon>
        <taxon>Pleosporales</taxon>
        <taxon>Massarineae</taxon>
        <taxon>Massarinaceae</taxon>
        <taxon>Byssothecium</taxon>
    </lineage>
</organism>
<proteinExistence type="inferred from homology"/>
<evidence type="ECO:0000256" key="6">
    <source>
        <dbReference type="RuleBase" id="RU363053"/>
    </source>
</evidence>
<dbReference type="OrthoDB" id="10267969at2759"/>
<dbReference type="Pfam" id="PF04117">
    <property type="entry name" value="Mpv17_PMP22"/>
    <property type="match status" value="1"/>
</dbReference>
<evidence type="ECO:0000313" key="8">
    <source>
        <dbReference type="EMBL" id="KAF1961697.1"/>
    </source>
</evidence>
<sequence length="205" mass="23469">MPLPPIVSSCLLSLAIGCASNLIAQKLKAHSAGIPFVFDDTLFYHFAILSVITTPVNYYWQYWLERTFPGWKPAPQSHPHASPDVEKGIPLRDDGEDKRSHTDDTKVRDWRNIFCKWFSDCITIGALLNTSMFLVLMGLMEGKSNEQIVGNLRNDMWKIIWDSYKIWPIANLVSTMYVPVEKRIVFLSFCGLLWNIYLTLVAARL</sequence>
<feature type="region of interest" description="Disordered" evidence="7">
    <location>
        <begin position="74"/>
        <end position="102"/>
    </location>
</feature>
<gene>
    <name evidence="8" type="ORF">CC80DRAFT_488140</name>
</gene>
<evidence type="ECO:0000256" key="3">
    <source>
        <dbReference type="ARBA" id="ARBA00022692"/>
    </source>
</evidence>
<feature type="transmembrane region" description="Helical" evidence="6">
    <location>
        <begin position="36"/>
        <end position="60"/>
    </location>
</feature>
<keyword evidence="4 6" id="KW-1133">Transmembrane helix</keyword>
<evidence type="ECO:0000256" key="1">
    <source>
        <dbReference type="ARBA" id="ARBA00004141"/>
    </source>
</evidence>
<evidence type="ECO:0000256" key="7">
    <source>
        <dbReference type="SAM" id="MobiDB-lite"/>
    </source>
</evidence>
<evidence type="ECO:0000313" key="9">
    <source>
        <dbReference type="Proteomes" id="UP000800035"/>
    </source>
</evidence>
<dbReference type="EMBL" id="ML976980">
    <property type="protein sequence ID" value="KAF1961697.1"/>
    <property type="molecule type" value="Genomic_DNA"/>
</dbReference>
<keyword evidence="3 6" id="KW-0812">Transmembrane</keyword>
<dbReference type="Proteomes" id="UP000800035">
    <property type="component" value="Unassembled WGS sequence"/>
</dbReference>
<accession>A0A6A5UKV1</accession>